<protein>
    <recommendedName>
        <fullName evidence="2">RNA polymerase sigma-70 region 4 domain-containing protein</fullName>
    </recommendedName>
</protein>
<dbReference type="EMBL" id="VSSQ01019306">
    <property type="protein sequence ID" value="MPM63259.1"/>
    <property type="molecule type" value="Genomic_DNA"/>
</dbReference>
<dbReference type="InterPro" id="IPR013324">
    <property type="entry name" value="RNA_pol_sigma_r3/r4-like"/>
</dbReference>
<dbReference type="AlphaFoldDB" id="A0A645BCP6"/>
<reference evidence="1" key="1">
    <citation type="submission" date="2019-08" db="EMBL/GenBank/DDBJ databases">
        <authorList>
            <person name="Kucharzyk K."/>
            <person name="Murdoch R.W."/>
            <person name="Higgins S."/>
            <person name="Loffler F."/>
        </authorList>
    </citation>
    <scope>NUCLEOTIDE SEQUENCE</scope>
</reference>
<accession>A0A645BCP6</accession>
<evidence type="ECO:0000313" key="1">
    <source>
        <dbReference type="EMBL" id="MPM63259.1"/>
    </source>
</evidence>
<comment type="caution">
    <text evidence="1">The sequence shown here is derived from an EMBL/GenBank/DDBJ whole genome shotgun (WGS) entry which is preliminary data.</text>
</comment>
<name>A0A645BCP6_9ZZZZ</name>
<organism evidence="1">
    <name type="scientific">bioreactor metagenome</name>
    <dbReference type="NCBI Taxonomy" id="1076179"/>
    <lineage>
        <taxon>unclassified sequences</taxon>
        <taxon>metagenomes</taxon>
        <taxon>ecological metagenomes</taxon>
    </lineage>
</organism>
<dbReference type="SUPFAM" id="SSF88659">
    <property type="entry name" value="Sigma3 and sigma4 domains of RNA polymerase sigma factors"/>
    <property type="match status" value="1"/>
</dbReference>
<sequence length="138" mass="16273">MEPIKITYHFADGHVEEIEVEQEVADALKELDRQEYNNTQKESRRHLLLGGMEYEGENLVDLRMDTERIAIGEIGAAKFWVAFRKLKPRQQELLFSLYLSDRSISPAEYAKRHGLREESVWQNIWRAKNSLKKLLEKL</sequence>
<dbReference type="InterPro" id="IPR036388">
    <property type="entry name" value="WH-like_DNA-bd_sf"/>
</dbReference>
<dbReference type="Gene3D" id="1.10.10.10">
    <property type="entry name" value="Winged helix-like DNA-binding domain superfamily/Winged helix DNA-binding domain"/>
    <property type="match status" value="1"/>
</dbReference>
<evidence type="ECO:0008006" key="2">
    <source>
        <dbReference type="Google" id="ProtNLM"/>
    </source>
</evidence>
<proteinExistence type="predicted"/>
<gene>
    <name evidence="1" type="ORF">SDC9_110139</name>
</gene>